<organism evidence="1 2">
    <name type="scientific">Pedobacter hartonius</name>
    <dbReference type="NCBI Taxonomy" id="425514"/>
    <lineage>
        <taxon>Bacteria</taxon>
        <taxon>Pseudomonadati</taxon>
        <taxon>Bacteroidota</taxon>
        <taxon>Sphingobacteriia</taxon>
        <taxon>Sphingobacteriales</taxon>
        <taxon>Sphingobacteriaceae</taxon>
        <taxon>Pedobacter</taxon>
    </lineage>
</organism>
<dbReference type="Proteomes" id="UP000198850">
    <property type="component" value="Unassembled WGS sequence"/>
</dbReference>
<gene>
    <name evidence="1" type="ORF">SAMN05443550_101591</name>
</gene>
<dbReference type="GO" id="GO:0016301">
    <property type="term" value="F:kinase activity"/>
    <property type="evidence" value="ECO:0007669"/>
    <property type="project" value="UniProtKB-KW"/>
</dbReference>
<dbReference type="PANTHER" id="PTHR37816">
    <property type="entry name" value="YALI0E33011P"/>
    <property type="match status" value="1"/>
</dbReference>
<keyword evidence="1" id="KW-0418">Kinase</keyword>
<protein>
    <submittedName>
        <fullName evidence="1">Adenylate kinase</fullName>
    </submittedName>
</protein>
<dbReference type="AlphaFoldDB" id="A0A1H3XH30"/>
<dbReference type="SUPFAM" id="SSF52540">
    <property type="entry name" value="P-loop containing nucleoside triphosphate hydrolases"/>
    <property type="match status" value="1"/>
</dbReference>
<dbReference type="RefSeq" id="WP_090554969.1">
    <property type="nucleotide sequence ID" value="NZ_FNRA01000001.1"/>
</dbReference>
<reference evidence="1 2" key="1">
    <citation type="submission" date="2016-10" db="EMBL/GenBank/DDBJ databases">
        <authorList>
            <person name="de Groot N.N."/>
        </authorList>
    </citation>
    <scope>NUCLEOTIDE SEQUENCE [LARGE SCALE GENOMIC DNA]</scope>
    <source>
        <strain evidence="1 2">DSM 19033</strain>
    </source>
</reference>
<dbReference type="PANTHER" id="PTHR37816:SF2">
    <property type="entry name" value="DNA TOPOLOGY MODULATION PROTEIN FLAR-RELATED PROTEIN"/>
    <property type="match status" value="1"/>
</dbReference>
<dbReference type="InterPro" id="IPR052922">
    <property type="entry name" value="Cytidylate_Kinase-2"/>
</dbReference>
<dbReference type="InterPro" id="IPR027417">
    <property type="entry name" value="P-loop_NTPase"/>
</dbReference>
<proteinExistence type="predicted"/>
<sequence length="183" mass="21320">MKILIFGAAGAGSTTQGEDLSLVLEIPYFDTDHYFWEPASAPFTVRRDPEVRNLMLRTALSKQQSWILGGSLTNWGEEWYNIFNLAVFLYVPPLLRLERLRRREIERFGEAIFTDPERNRLFEEFMSWCAGYDDNTARGRTLAAHETWMKALTCPVLNIRSDLSIEQRRKLIMNKISNIRPQC</sequence>
<dbReference type="OrthoDB" id="9813917at2"/>
<dbReference type="EMBL" id="FNRA01000001">
    <property type="protein sequence ID" value="SDZ97868.1"/>
    <property type="molecule type" value="Genomic_DNA"/>
</dbReference>
<keyword evidence="1" id="KW-0808">Transferase</keyword>
<keyword evidence="2" id="KW-1185">Reference proteome</keyword>
<evidence type="ECO:0000313" key="1">
    <source>
        <dbReference type="EMBL" id="SDZ97868.1"/>
    </source>
</evidence>
<name>A0A1H3XH30_9SPHI</name>
<accession>A0A1H3XH30</accession>
<evidence type="ECO:0000313" key="2">
    <source>
        <dbReference type="Proteomes" id="UP000198850"/>
    </source>
</evidence>
<dbReference type="STRING" id="425514.SAMN05443550_101591"/>
<dbReference type="Gene3D" id="3.40.50.300">
    <property type="entry name" value="P-loop containing nucleotide triphosphate hydrolases"/>
    <property type="match status" value="1"/>
</dbReference>